<dbReference type="PANTHER" id="PTHR16222">
    <property type="entry name" value="ADP-RIBOSYLGLYCOHYDROLASE"/>
    <property type="match status" value="1"/>
</dbReference>
<dbReference type="KEGG" id="ksk:KSE_65770"/>
<dbReference type="GO" id="GO:0016787">
    <property type="term" value="F:hydrolase activity"/>
    <property type="evidence" value="ECO:0007669"/>
    <property type="project" value="UniProtKB-KW"/>
</dbReference>
<proteinExistence type="inferred from homology"/>
<keyword evidence="2 4" id="KW-0378">Hydrolase</keyword>
<comment type="similarity">
    <text evidence="1">Belongs to the ADP-ribosylglycohydrolase family.</text>
</comment>
<dbReference type="STRING" id="452652.KSE_65770"/>
<feature type="binding site" evidence="3">
    <location>
        <position position="68"/>
    </location>
    <ligand>
        <name>Mg(2+)</name>
        <dbReference type="ChEBI" id="CHEBI:18420"/>
        <label>1</label>
    </ligand>
</feature>
<keyword evidence="5" id="KW-1185">Reference proteome</keyword>
<dbReference type="InterPro" id="IPR050792">
    <property type="entry name" value="ADP-ribosylglycohydrolase"/>
</dbReference>
<dbReference type="Gene3D" id="1.10.4080.10">
    <property type="entry name" value="ADP-ribosylation/Crystallin J1"/>
    <property type="match status" value="1"/>
</dbReference>
<reference evidence="4 5" key="1">
    <citation type="journal article" date="2010" name="DNA Res.">
        <title>Genome sequence of Kitasatospora setae NBRC 14216T: an evolutionary snapshot of the family Streptomycetaceae.</title>
        <authorList>
            <person name="Ichikawa N."/>
            <person name="Oguchi A."/>
            <person name="Ikeda H."/>
            <person name="Ishikawa J."/>
            <person name="Kitani S."/>
            <person name="Watanabe Y."/>
            <person name="Nakamura S."/>
            <person name="Katano Y."/>
            <person name="Kishi E."/>
            <person name="Sasagawa M."/>
            <person name="Ankai A."/>
            <person name="Fukui S."/>
            <person name="Hashimoto Y."/>
            <person name="Kamata S."/>
            <person name="Otoguro M."/>
            <person name="Tanikawa S."/>
            <person name="Nihira T."/>
            <person name="Horinouchi S."/>
            <person name="Ohnishi Y."/>
            <person name="Hayakawa M."/>
            <person name="Kuzuyama T."/>
            <person name="Arisawa A."/>
            <person name="Nomoto F."/>
            <person name="Miura H."/>
            <person name="Takahashi Y."/>
            <person name="Fujita N."/>
        </authorList>
    </citation>
    <scope>NUCLEOTIDE SEQUENCE [LARGE SCALE GENOMIC DNA]</scope>
    <source>
        <strain evidence="5">ATCC 33774 / DSM 43861 / JCM 3304 / KCC A-0304 / NBRC 14216 / KM-6054</strain>
    </source>
</reference>
<dbReference type="EMBL" id="AP010968">
    <property type="protein sequence ID" value="BAJ32336.1"/>
    <property type="molecule type" value="Genomic_DNA"/>
</dbReference>
<dbReference type="Proteomes" id="UP000007076">
    <property type="component" value="Chromosome"/>
</dbReference>
<evidence type="ECO:0000256" key="2">
    <source>
        <dbReference type="ARBA" id="ARBA00022801"/>
    </source>
</evidence>
<dbReference type="RefSeq" id="WP_014139632.1">
    <property type="nucleotide sequence ID" value="NC_016109.1"/>
</dbReference>
<dbReference type="InterPro" id="IPR005502">
    <property type="entry name" value="Ribosyl_crysJ1"/>
</dbReference>
<evidence type="ECO:0000313" key="5">
    <source>
        <dbReference type="Proteomes" id="UP000007076"/>
    </source>
</evidence>
<feature type="binding site" evidence="3">
    <location>
        <position position="316"/>
    </location>
    <ligand>
        <name>Mg(2+)</name>
        <dbReference type="ChEBI" id="CHEBI:18420"/>
        <label>1</label>
    </ligand>
</feature>
<comment type="cofactor">
    <cofactor evidence="3">
        <name>Mg(2+)</name>
        <dbReference type="ChEBI" id="CHEBI:18420"/>
    </cofactor>
    <text evidence="3">Binds 2 magnesium ions per subunit.</text>
</comment>
<dbReference type="InterPro" id="IPR036705">
    <property type="entry name" value="Ribosyl_crysJ1_sf"/>
</dbReference>
<name>E4N2F2_KITSK</name>
<keyword evidence="3" id="KW-0460">Magnesium</keyword>
<dbReference type="GO" id="GO:0046872">
    <property type="term" value="F:metal ion binding"/>
    <property type="evidence" value="ECO:0007669"/>
    <property type="project" value="UniProtKB-KW"/>
</dbReference>
<accession>E4N2F2</accession>
<feature type="binding site" evidence="3">
    <location>
        <position position="67"/>
    </location>
    <ligand>
        <name>Mg(2+)</name>
        <dbReference type="ChEBI" id="CHEBI:18420"/>
        <label>1</label>
    </ligand>
</feature>
<organism evidence="4 5">
    <name type="scientific">Kitasatospora setae (strain ATCC 33774 / DSM 43861 / JCM 3304 / KCC A-0304 / NBRC 14216 / KM-6054)</name>
    <name type="common">Streptomyces setae</name>
    <dbReference type="NCBI Taxonomy" id="452652"/>
    <lineage>
        <taxon>Bacteria</taxon>
        <taxon>Bacillati</taxon>
        <taxon>Actinomycetota</taxon>
        <taxon>Actinomycetes</taxon>
        <taxon>Kitasatosporales</taxon>
        <taxon>Streptomycetaceae</taxon>
        <taxon>Kitasatospora</taxon>
    </lineage>
</organism>
<feature type="binding site" evidence="3">
    <location>
        <position position="318"/>
    </location>
    <ligand>
        <name>Mg(2+)</name>
        <dbReference type="ChEBI" id="CHEBI:18420"/>
        <label>1</label>
    </ligand>
</feature>
<keyword evidence="3" id="KW-0479">Metal-binding</keyword>
<evidence type="ECO:0000256" key="1">
    <source>
        <dbReference type="ARBA" id="ARBA00010702"/>
    </source>
</evidence>
<protein>
    <submittedName>
        <fullName evidence="4">Putative hydrolase</fullName>
    </submittedName>
</protein>
<dbReference type="Pfam" id="PF03747">
    <property type="entry name" value="ADP_ribosyl_GH"/>
    <property type="match status" value="1"/>
</dbReference>
<dbReference type="eggNOG" id="COG1397">
    <property type="taxonomic scope" value="Bacteria"/>
</dbReference>
<dbReference type="AlphaFoldDB" id="E4N2F2"/>
<evidence type="ECO:0000256" key="3">
    <source>
        <dbReference type="PIRSR" id="PIRSR605502-1"/>
    </source>
</evidence>
<dbReference type="PATRIC" id="fig|452652.3.peg.6603"/>
<dbReference type="SUPFAM" id="SSF101478">
    <property type="entry name" value="ADP-ribosylglycohydrolase"/>
    <property type="match status" value="1"/>
</dbReference>
<sequence length="359" mass="37861">METRQQPDGLRDRLPDRLRGCLLGGALGDMLGNPIEMRSMVTVEAEHGPDGITGPVPDRHGVLGRITDDTQMTLFTVEGLLHARHTGRPGPELLAAYLRWHDTQRHATPPPPDGHPHRTGRLREEPWLYARRAPGRACEYGVLAGHAPDPRTPVTGRPGPVNPDAKGCGAVMRSAPFGFPGLLPAGADDQQVFALAVHAATITHGHPTGYYPAGVLAVVVRHLLAGRPLADATRHALALLARHPHHQETTTALERALALAAEGPADSLRVESLGGGWTADETLAIALYAALAPTPDRPDRTPLQTALLLSVNHSGDSDSTGAVCGNLLGALHGATALPPTWLAVLEGRDTITALADAAL</sequence>
<dbReference type="PANTHER" id="PTHR16222:SF24">
    <property type="entry name" value="ADP-RIBOSYLHYDROLASE ARH3"/>
    <property type="match status" value="1"/>
</dbReference>
<gene>
    <name evidence="4" type="ordered locus">KSE_65770</name>
</gene>
<dbReference type="HOGENOM" id="CLU_024566_7_1_11"/>
<feature type="binding site" evidence="3">
    <location>
        <position position="319"/>
    </location>
    <ligand>
        <name>Mg(2+)</name>
        <dbReference type="ChEBI" id="CHEBI:18420"/>
        <label>1</label>
    </ligand>
</feature>
<evidence type="ECO:0000313" key="4">
    <source>
        <dbReference type="EMBL" id="BAJ32336.1"/>
    </source>
</evidence>
<feature type="binding site" evidence="3">
    <location>
        <position position="69"/>
    </location>
    <ligand>
        <name>Mg(2+)</name>
        <dbReference type="ChEBI" id="CHEBI:18420"/>
        <label>1</label>
    </ligand>
</feature>